<sequence length="314" mass="32391">MIYPAECASSRRVRGTEIVAVRFVVVPQWQGSASSRAMRLADGANAIMGDLPSSRTTFVEVPLGAGEALGTGIARLSSLQIVRDRISDVLRRLPGEPGEAPVAFEPTVLIGGDCGIELAGVEHVLKSGETSGDAPPALVWFDANPDLHSPATSPSHAFCGMVARAILGDGTAGLVSSPALPSRNLVLAGLRSADDAEEEYIRDNGVQVVTTDDLEDENALVAAVEATGATSVYIHIDLDVLDPSVISGLSDPQPFGLELATLVTHLRALLGRFSLAGAGIAMFSPESPDAAGGDLPTVLRILSALTSPPVAVSA</sequence>
<name>A0A4S4FEK3_9MICO</name>
<dbReference type="CDD" id="cd09999">
    <property type="entry name" value="Arginase-like_1"/>
    <property type="match status" value="1"/>
</dbReference>
<dbReference type="OrthoDB" id="7331788at2"/>
<proteinExistence type="inferred from homology"/>
<evidence type="ECO:0000256" key="3">
    <source>
        <dbReference type="ARBA" id="ARBA00023211"/>
    </source>
</evidence>
<dbReference type="GO" id="GO:0005829">
    <property type="term" value="C:cytosol"/>
    <property type="evidence" value="ECO:0007669"/>
    <property type="project" value="TreeGrafter"/>
</dbReference>
<dbReference type="InterPro" id="IPR023696">
    <property type="entry name" value="Ureohydrolase_dom_sf"/>
</dbReference>
<accession>A0A4S4FEK3</accession>
<keyword evidence="6" id="KW-1185">Reference proteome</keyword>
<dbReference type="EMBL" id="SSSM01000006">
    <property type="protein sequence ID" value="THG28579.1"/>
    <property type="molecule type" value="Genomic_DNA"/>
</dbReference>
<dbReference type="GO" id="GO:0004053">
    <property type="term" value="F:arginase activity"/>
    <property type="evidence" value="ECO:0007669"/>
    <property type="project" value="TreeGrafter"/>
</dbReference>
<dbReference type="Proteomes" id="UP000309133">
    <property type="component" value="Unassembled WGS sequence"/>
</dbReference>
<gene>
    <name evidence="5" type="ORF">E6C64_17405</name>
</gene>
<comment type="similarity">
    <text evidence="4">Belongs to the arginase family.</text>
</comment>
<dbReference type="Gene3D" id="3.40.800.10">
    <property type="entry name" value="Ureohydrolase domain"/>
    <property type="match status" value="1"/>
</dbReference>
<reference evidence="5 6" key="1">
    <citation type="submission" date="2019-04" db="EMBL/GenBank/DDBJ databases">
        <authorList>
            <person name="Jiang L."/>
        </authorList>
    </citation>
    <scope>NUCLEOTIDE SEQUENCE [LARGE SCALE GENOMIC DNA]</scope>
    <source>
        <strain evidence="5 6">YIM 131853</strain>
    </source>
</reference>
<evidence type="ECO:0000313" key="5">
    <source>
        <dbReference type="EMBL" id="THG28579.1"/>
    </source>
</evidence>
<dbReference type="PANTHER" id="PTHR43782:SF3">
    <property type="entry name" value="ARGINASE"/>
    <property type="match status" value="1"/>
</dbReference>
<comment type="caution">
    <text evidence="5">The sequence shown here is derived from an EMBL/GenBank/DDBJ whole genome shotgun (WGS) entry which is preliminary data.</text>
</comment>
<evidence type="ECO:0000256" key="4">
    <source>
        <dbReference type="PROSITE-ProRule" id="PRU00742"/>
    </source>
</evidence>
<dbReference type="PROSITE" id="PS51409">
    <property type="entry name" value="ARGINASE_2"/>
    <property type="match status" value="1"/>
</dbReference>
<protein>
    <submittedName>
        <fullName evidence="5">Arginase family protein</fullName>
    </submittedName>
</protein>
<dbReference type="Pfam" id="PF00491">
    <property type="entry name" value="Arginase"/>
    <property type="match status" value="1"/>
</dbReference>
<dbReference type="PRINTS" id="PR00116">
    <property type="entry name" value="ARGINASE"/>
</dbReference>
<evidence type="ECO:0000256" key="2">
    <source>
        <dbReference type="ARBA" id="ARBA00022801"/>
    </source>
</evidence>
<keyword evidence="2" id="KW-0378">Hydrolase</keyword>
<dbReference type="InterPro" id="IPR006035">
    <property type="entry name" value="Ureohydrolase"/>
</dbReference>
<dbReference type="AlphaFoldDB" id="A0A4S4FEK3"/>
<evidence type="ECO:0000313" key="6">
    <source>
        <dbReference type="Proteomes" id="UP000309133"/>
    </source>
</evidence>
<keyword evidence="3" id="KW-0464">Manganese</keyword>
<keyword evidence="1" id="KW-0479">Metal-binding</keyword>
<dbReference type="GO" id="GO:0030145">
    <property type="term" value="F:manganese ion binding"/>
    <property type="evidence" value="ECO:0007669"/>
    <property type="project" value="TreeGrafter"/>
</dbReference>
<dbReference type="PANTHER" id="PTHR43782">
    <property type="entry name" value="ARGINASE"/>
    <property type="match status" value="1"/>
</dbReference>
<dbReference type="SUPFAM" id="SSF52768">
    <property type="entry name" value="Arginase/deacetylase"/>
    <property type="match status" value="1"/>
</dbReference>
<organism evidence="5 6">
    <name type="scientific">Naasia lichenicola</name>
    <dbReference type="NCBI Taxonomy" id="2565933"/>
    <lineage>
        <taxon>Bacteria</taxon>
        <taxon>Bacillati</taxon>
        <taxon>Actinomycetota</taxon>
        <taxon>Actinomycetes</taxon>
        <taxon>Micrococcales</taxon>
        <taxon>Microbacteriaceae</taxon>
        <taxon>Naasia</taxon>
    </lineage>
</organism>
<evidence type="ECO:0000256" key="1">
    <source>
        <dbReference type="ARBA" id="ARBA00022723"/>
    </source>
</evidence>